<organism evidence="1 2">
    <name type="scientific">Bacteroides xylanisolvens XB1A</name>
    <dbReference type="NCBI Taxonomy" id="657309"/>
    <lineage>
        <taxon>Bacteria</taxon>
        <taxon>Pseudomonadati</taxon>
        <taxon>Bacteroidota</taxon>
        <taxon>Bacteroidia</taxon>
        <taxon>Bacteroidales</taxon>
        <taxon>Bacteroidaceae</taxon>
        <taxon>Bacteroides</taxon>
    </lineage>
</organism>
<reference evidence="1 2" key="2">
    <citation type="submission" date="2010-03" db="EMBL/GenBank/DDBJ databases">
        <authorList>
            <person name="Pajon A."/>
        </authorList>
    </citation>
    <scope>NUCLEOTIDE SEQUENCE [LARGE SCALE GENOMIC DNA]</scope>
    <source>
        <strain evidence="1 2">XB1A</strain>
    </source>
</reference>
<dbReference type="HOGENOM" id="CLU_124949_0_0_10"/>
<dbReference type="Gene3D" id="3.40.50.1000">
    <property type="entry name" value="HAD superfamily/HAD-like"/>
    <property type="match status" value="1"/>
</dbReference>
<dbReference type="InterPro" id="IPR016769">
    <property type="entry name" value="Phage_SP01_Orf1"/>
</dbReference>
<dbReference type="eggNOG" id="COG0647">
    <property type="taxonomic scope" value="Bacteria"/>
</dbReference>
<dbReference type="EMBL" id="FP929033">
    <property type="protein sequence ID" value="CBK68819.1"/>
    <property type="molecule type" value="Genomic_DNA"/>
</dbReference>
<dbReference type="SUPFAM" id="SSF56784">
    <property type="entry name" value="HAD-like"/>
    <property type="match status" value="1"/>
</dbReference>
<dbReference type="RefSeq" id="WP_015532656.1">
    <property type="nucleotide sequence ID" value="NC_021017.1"/>
</dbReference>
<dbReference type="PATRIC" id="fig|657309.4.peg.2831"/>
<sequence length="153" mass="18214">MIIAVDFDGTIVEHRYPRIGKEIPFAIATLKQLQAERHLLILWSVREGKLLEEAVEYCRTRGVEFYAVNANHPDEQVKPDMTSPCRKVKADLYIDDLNIGKLPDWGAIYEMIHNRWSYECYLNETHDFKRFQKASWWKKLINKKNTHSKYERE</sequence>
<reference evidence="1 2" key="1">
    <citation type="submission" date="2010-03" db="EMBL/GenBank/DDBJ databases">
        <title>The genome sequence of Bacteriodes xylanisolvens XB1A.</title>
        <authorList>
            <consortium name="metaHIT consortium -- http://www.metahit.eu/"/>
            <person name="Pajon A."/>
            <person name="Turner K."/>
            <person name="Parkhill J."/>
            <person name="Bernalier A."/>
        </authorList>
    </citation>
    <scope>NUCLEOTIDE SEQUENCE [LARGE SCALE GENOMIC DNA]</scope>
    <source>
        <strain evidence="1 2">XB1A</strain>
    </source>
</reference>
<gene>
    <name evidence="1" type="ORF">BXY_38710</name>
</gene>
<evidence type="ECO:0008006" key="3">
    <source>
        <dbReference type="Google" id="ProtNLM"/>
    </source>
</evidence>
<protein>
    <recommendedName>
        <fullName evidence="3">Hydrolase</fullName>
    </recommendedName>
</protein>
<accession>D6D317</accession>
<proteinExistence type="predicted"/>
<evidence type="ECO:0000313" key="1">
    <source>
        <dbReference type="EMBL" id="CBK68819.1"/>
    </source>
</evidence>
<dbReference type="PIRSF" id="PIRSF020079">
    <property type="entry name" value="UCP020079"/>
    <property type="match status" value="1"/>
</dbReference>
<dbReference type="Proteomes" id="UP000008795">
    <property type="component" value="Chromosome"/>
</dbReference>
<evidence type="ECO:0000313" key="2">
    <source>
        <dbReference type="Proteomes" id="UP000008795"/>
    </source>
</evidence>
<dbReference type="KEGG" id="bxy:BXY_38710"/>
<name>D6D317_9BACE</name>
<dbReference type="InterPro" id="IPR036412">
    <property type="entry name" value="HAD-like_sf"/>
</dbReference>
<dbReference type="InterPro" id="IPR023214">
    <property type="entry name" value="HAD_sf"/>
</dbReference>
<dbReference type="AlphaFoldDB" id="D6D317"/>
<dbReference type="NCBIfam" id="NF046079">
    <property type="entry name" value="HAD_phos_BT0820"/>
    <property type="match status" value="1"/>
</dbReference>